<organism evidence="1 2">
    <name type="scientific">Quercus lobata</name>
    <name type="common">Valley oak</name>
    <dbReference type="NCBI Taxonomy" id="97700"/>
    <lineage>
        <taxon>Eukaryota</taxon>
        <taxon>Viridiplantae</taxon>
        <taxon>Streptophyta</taxon>
        <taxon>Embryophyta</taxon>
        <taxon>Tracheophyta</taxon>
        <taxon>Spermatophyta</taxon>
        <taxon>Magnoliopsida</taxon>
        <taxon>eudicotyledons</taxon>
        <taxon>Gunneridae</taxon>
        <taxon>Pentapetalae</taxon>
        <taxon>rosids</taxon>
        <taxon>fabids</taxon>
        <taxon>Fagales</taxon>
        <taxon>Fagaceae</taxon>
        <taxon>Quercus</taxon>
    </lineage>
</organism>
<dbReference type="EMBL" id="LRBV02000010">
    <property type="status" value="NOT_ANNOTATED_CDS"/>
    <property type="molecule type" value="Genomic_DNA"/>
</dbReference>
<reference evidence="1" key="2">
    <citation type="submission" date="2021-01" db="UniProtKB">
        <authorList>
            <consortium name="EnsemblPlants"/>
        </authorList>
    </citation>
    <scope>IDENTIFICATION</scope>
</reference>
<dbReference type="EnsemblPlants" id="QL10p060204:mrna">
    <property type="protein sequence ID" value="QL10p060204:mrna"/>
    <property type="gene ID" value="QL10p060204"/>
</dbReference>
<dbReference type="GO" id="GO:0005634">
    <property type="term" value="C:nucleus"/>
    <property type="evidence" value="ECO:0007669"/>
    <property type="project" value="TreeGrafter"/>
</dbReference>
<dbReference type="Gene3D" id="1.25.40.990">
    <property type="match status" value="1"/>
</dbReference>
<evidence type="ECO:0000313" key="2">
    <source>
        <dbReference type="Proteomes" id="UP000594261"/>
    </source>
</evidence>
<dbReference type="InParanoid" id="A0A7N2MTE0"/>
<proteinExistence type="predicted"/>
<dbReference type="PANTHER" id="PTHR12436">
    <property type="entry name" value="80 KDA MCM3-ASSOCIATED PROTEIN"/>
    <property type="match status" value="1"/>
</dbReference>
<accession>A0A7N2MTE0</accession>
<dbReference type="Gramene" id="QL10p060204:mrna">
    <property type="protein sequence ID" value="QL10p060204:mrna"/>
    <property type="gene ID" value="QL10p060204"/>
</dbReference>
<reference evidence="1 2" key="1">
    <citation type="journal article" date="2016" name="G3 (Bethesda)">
        <title>First Draft Assembly and Annotation of the Genome of a California Endemic Oak Quercus lobata Nee (Fagaceae).</title>
        <authorList>
            <person name="Sork V.L."/>
            <person name="Fitz-Gibbon S.T."/>
            <person name="Puiu D."/>
            <person name="Crepeau M."/>
            <person name="Gugger P.F."/>
            <person name="Sherman R."/>
            <person name="Stevens K."/>
            <person name="Langley C.H."/>
            <person name="Pellegrini M."/>
            <person name="Salzberg S.L."/>
        </authorList>
    </citation>
    <scope>NUCLEOTIDE SEQUENCE [LARGE SCALE GENOMIC DNA]</scope>
    <source>
        <strain evidence="1 2">cv. SW786</strain>
    </source>
</reference>
<dbReference type="Proteomes" id="UP000594261">
    <property type="component" value="Chromosome 10"/>
</dbReference>
<sequence length="155" mass="17813">MVLPGLLRTLTGIPLLSRGPASTIEKRYLCLTSAPDPASVRPEEVLERALDMVHNSQKNYLHKCDQLKSIRQDLTVQRIRNWLTVKCQSQLKTLYAEGIEGCHMELSAYNLLSVILHSNNYRDLLSSMSRYPHYYWKDPRAYEMSRVSTSHGGLY</sequence>
<dbReference type="PANTHER" id="PTHR12436:SF4">
    <property type="entry name" value="LEUKOCYTE RECEPTOR CLUSTER MEMBER 8"/>
    <property type="match status" value="1"/>
</dbReference>
<protein>
    <submittedName>
        <fullName evidence="1">Uncharacterized protein</fullName>
    </submittedName>
</protein>
<dbReference type="InterPro" id="IPR045107">
    <property type="entry name" value="SAC3/GANP/THP3"/>
</dbReference>
<keyword evidence="2" id="KW-1185">Reference proteome</keyword>
<dbReference type="AlphaFoldDB" id="A0A7N2MTE0"/>
<evidence type="ECO:0000313" key="1">
    <source>
        <dbReference type="EnsemblPlants" id="QL10p060204:mrna"/>
    </source>
</evidence>
<name>A0A7N2MTE0_QUELO</name>